<evidence type="ECO:0000259" key="2">
    <source>
        <dbReference type="Pfam" id="PF18135"/>
    </source>
</evidence>
<evidence type="ECO:0000256" key="1">
    <source>
        <dbReference type="SAM" id="MobiDB-lite"/>
    </source>
</evidence>
<feature type="compositionally biased region" description="Basic and acidic residues" evidence="1">
    <location>
        <begin position="156"/>
        <end position="175"/>
    </location>
</feature>
<dbReference type="EMBL" id="JBHMAU010000101">
    <property type="protein sequence ID" value="MFB9777436.1"/>
    <property type="molecule type" value="Genomic_DNA"/>
</dbReference>
<evidence type="ECO:0000313" key="4">
    <source>
        <dbReference type="Proteomes" id="UP001589707"/>
    </source>
</evidence>
<accession>A0ABV5X5X4</accession>
<dbReference type="InterPro" id="IPR041635">
    <property type="entry name" value="Type_ISP_LLaBIII_C"/>
</dbReference>
<feature type="domain" description="Type ISP restriction-modification enzyme LLaBIII C-terminal specificity" evidence="2">
    <location>
        <begin position="38"/>
        <end position="125"/>
    </location>
</feature>
<protein>
    <submittedName>
        <fullName evidence="3">Type ISP restriction/modification enzyme</fullName>
    </submittedName>
</protein>
<dbReference type="Proteomes" id="UP001589707">
    <property type="component" value="Unassembled WGS sequence"/>
</dbReference>
<reference evidence="3 4" key="1">
    <citation type="submission" date="2024-09" db="EMBL/GenBank/DDBJ databases">
        <authorList>
            <person name="Sun Q."/>
            <person name="Mori K."/>
        </authorList>
    </citation>
    <scope>NUCLEOTIDE SEQUENCE [LARGE SCALE GENOMIC DNA]</scope>
    <source>
        <strain evidence="3 4">JCM 11683</strain>
    </source>
</reference>
<proteinExistence type="predicted"/>
<gene>
    <name evidence="3" type="ORF">ACFFN1_13695</name>
</gene>
<feature type="region of interest" description="Disordered" evidence="1">
    <location>
        <begin position="154"/>
        <end position="182"/>
    </location>
</feature>
<feature type="region of interest" description="Disordered" evidence="1">
    <location>
        <begin position="1"/>
        <end position="32"/>
    </location>
</feature>
<organism evidence="3 4">
    <name type="scientific">Brevibacterium otitidis</name>
    <dbReference type="NCBI Taxonomy" id="53364"/>
    <lineage>
        <taxon>Bacteria</taxon>
        <taxon>Bacillati</taxon>
        <taxon>Actinomycetota</taxon>
        <taxon>Actinomycetes</taxon>
        <taxon>Micrococcales</taxon>
        <taxon>Brevibacteriaceae</taxon>
        <taxon>Brevibacterium</taxon>
    </lineage>
</organism>
<dbReference type="Pfam" id="PF18135">
    <property type="entry name" value="Type_ISP_C"/>
    <property type="match status" value="1"/>
</dbReference>
<evidence type="ECO:0000313" key="3">
    <source>
        <dbReference type="EMBL" id="MFB9777436.1"/>
    </source>
</evidence>
<dbReference type="RefSeq" id="WP_376841391.1">
    <property type="nucleotide sequence ID" value="NZ_JBHMAU010000101.1"/>
</dbReference>
<sequence length="182" mass="20543">MTSTNKPKAPKTPPTCASQEDRPAGKVPRVPSISWEEPVTELPYSMKSITYDRAAQHLYIGTGLIKGVRPEVWDFNVSGMNVLDKWLGARTQKGIGRAAGKGATPLDRIRPTEWEDEWNDELLDLLRVLTRTVELREHQQELLEEIVASELFNADELPKPSPEQKKVPKTVEREYGQGSFSF</sequence>
<keyword evidence="4" id="KW-1185">Reference proteome</keyword>
<name>A0ABV5X5X4_9MICO</name>
<comment type="caution">
    <text evidence="3">The sequence shown here is derived from an EMBL/GenBank/DDBJ whole genome shotgun (WGS) entry which is preliminary data.</text>
</comment>